<name>A0A2H5Y796_9CHLR</name>
<dbReference type="GO" id="GO:0046872">
    <property type="term" value="F:metal ion binding"/>
    <property type="evidence" value="ECO:0007669"/>
    <property type="project" value="UniProtKB-KW"/>
</dbReference>
<feature type="binding site" evidence="4">
    <location>
        <position position="149"/>
    </location>
    <ligand>
        <name>Mn(2+)</name>
        <dbReference type="ChEBI" id="CHEBI:29035"/>
        <label>1</label>
    </ligand>
</feature>
<feature type="binding site" evidence="4">
    <location>
        <position position="124"/>
    </location>
    <ligand>
        <name>Mn(2+)</name>
        <dbReference type="ChEBI" id="CHEBI:29035"/>
        <label>2</label>
    </ligand>
</feature>
<dbReference type="CDD" id="cd11592">
    <property type="entry name" value="Agmatinase_PAH"/>
    <property type="match status" value="1"/>
</dbReference>
<evidence type="ECO:0000256" key="4">
    <source>
        <dbReference type="PIRSR" id="PIRSR036979-1"/>
    </source>
</evidence>
<dbReference type="AlphaFoldDB" id="A0A2H5Y796"/>
<dbReference type="PIRSF" id="PIRSF036979">
    <property type="entry name" value="Arginase"/>
    <property type="match status" value="1"/>
</dbReference>
<keyword evidence="4" id="KW-0464">Manganese</keyword>
<dbReference type="Proteomes" id="UP000236642">
    <property type="component" value="Unassembled WGS sequence"/>
</dbReference>
<dbReference type="PRINTS" id="PR00116">
    <property type="entry name" value="ARGINASE"/>
</dbReference>
<dbReference type="NCBIfam" id="TIGR01230">
    <property type="entry name" value="agmatinase"/>
    <property type="match status" value="1"/>
</dbReference>
<feature type="binding site" evidence="4">
    <location>
        <position position="147"/>
    </location>
    <ligand>
        <name>Mn(2+)</name>
        <dbReference type="ChEBI" id="CHEBI:29035"/>
        <label>1</label>
    </ligand>
</feature>
<proteinExistence type="inferred from homology"/>
<dbReference type="NCBIfam" id="NF002564">
    <property type="entry name" value="PRK02190.1"/>
    <property type="match status" value="1"/>
</dbReference>
<evidence type="ECO:0000256" key="5">
    <source>
        <dbReference type="RuleBase" id="RU003684"/>
    </source>
</evidence>
<dbReference type="PANTHER" id="PTHR11358">
    <property type="entry name" value="ARGINASE/AGMATINASE"/>
    <property type="match status" value="1"/>
</dbReference>
<dbReference type="PROSITE" id="PS51409">
    <property type="entry name" value="ARGINASE_2"/>
    <property type="match status" value="1"/>
</dbReference>
<dbReference type="PROSITE" id="PS01053">
    <property type="entry name" value="ARGINASE_1"/>
    <property type="match status" value="1"/>
</dbReference>
<feature type="binding site" evidence="4">
    <location>
        <position position="238"/>
    </location>
    <ligand>
        <name>Mn(2+)</name>
        <dbReference type="ChEBI" id="CHEBI:29035"/>
        <label>1</label>
    </ligand>
</feature>
<evidence type="ECO:0000313" key="7">
    <source>
        <dbReference type="Proteomes" id="UP000236642"/>
    </source>
</evidence>
<feature type="binding site" evidence="4">
    <location>
        <position position="240"/>
    </location>
    <ligand>
        <name>Mn(2+)</name>
        <dbReference type="ChEBI" id="CHEBI:29035"/>
        <label>1</label>
    </ligand>
</feature>
<dbReference type="GO" id="GO:0047972">
    <property type="term" value="F:guanidinopropionase activity"/>
    <property type="evidence" value="ECO:0007669"/>
    <property type="project" value="UniProtKB-EC"/>
</dbReference>
<accession>A0A2H5Y796</accession>
<evidence type="ECO:0000256" key="2">
    <source>
        <dbReference type="ARBA" id="ARBA00022723"/>
    </source>
</evidence>
<keyword evidence="2 4" id="KW-0479">Metal-binding</keyword>
<protein>
    <submittedName>
        <fullName evidence="6">Guanidinopropionase</fullName>
        <ecNumber evidence="6">3.5.3.17</ecNumber>
    </submittedName>
</protein>
<dbReference type="InterPro" id="IPR020855">
    <property type="entry name" value="Ureohydrolase_Mn_BS"/>
</dbReference>
<dbReference type="EMBL" id="BEHY01000034">
    <property type="protein sequence ID" value="GBD09292.1"/>
    <property type="molecule type" value="Genomic_DNA"/>
</dbReference>
<dbReference type="SUPFAM" id="SSF52768">
    <property type="entry name" value="Arginase/deacetylase"/>
    <property type="match status" value="1"/>
</dbReference>
<dbReference type="InterPro" id="IPR005925">
    <property type="entry name" value="Agmatinase-rel"/>
</dbReference>
<dbReference type="Pfam" id="PF00491">
    <property type="entry name" value="Arginase"/>
    <property type="match status" value="1"/>
</dbReference>
<dbReference type="InterPro" id="IPR006035">
    <property type="entry name" value="Ureohydrolase"/>
</dbReference>
<evidence type="ECO:0000313" key="6">
    <source>
        <dbReference type="EMBL" id="GBD09292.1"/>
    </source>
</evidence>
<dbReference type="Gene3D" id="3.40.800.10">
    <property type="entry name" value="Ureohydrolase domain"/>
    <property type="match status" value="1"/>
</dbReference>
<comment type="similarity">
    <text evidence="1">Belongs to the arginase family. Agmatinase subfamily.</text>
</comment>
<sequence length="329" mass="35605">MDRYRPPDALEFPRFAGIRTFMRLPHVQTTEGVDVAIVGLPFDTGATFRVGARFGPEAIRSASVLLRPYHPFLRVNLFEHLSIVDYGDAPVAPGFIEDSLRRIADFLSPLTLAGVIPIGLGGDHSVLLGELRAVAAAYGPVALIQFDSHPDTWDAYFGHRYTHGTVVRRAIEEGLILPERSIQVGLRGPIYGPGDWEAARDLGLELLSAAEVRAIGLESVSRRILQRVGDHPAFLSFDIDFFDPAYAPGTGTPEVGGFTSWEGLFLLRGLVGLPLVGMDVVEVLPPYDPGGITALLAAHVVYEGLALLAARRRDGLPRVALLGARTEGL</sequence>
<reference evidence="7" key="1">
    <citation type="submission" date="2017-09" db="EMBL/GenBank/DDBJ databases">
        <title>Metaegenomics of thermophilic ammonia-oxidizing enrichment culture.</title>
        <authorList>
            <person name="Kato S."/>
            <person name="Suzuki K."/>
        </authorList>
    </citation>
    <scope>NUCLEOTIDE SEQUENCE [LARGE SCALE GENOMIC DNA]</scope>
</reference>
<dbReference type="InterPro" id="IPR023696">
    <property type="entry name" value="Ureohydrolase_dom_sf"/>
</dbReference>
<comment type="caution">
    <text evidence="6">The sequence shown here is derived from an EMBL/GenBank/DDBJ whole genome shotgun (WGS) entry which is preliminary data.</text>
</comment>
<evidence type="ECO:0000256" key="3">
    <source>
        <dbReference type="ARBA" id="ARBA00022801"/>
    </source>
</evidence>
<dbReference type="PANTHER" id="PTHR11358:SF26">
    <property type="entry name" value="GUANIDINO ACID HYDROLASE, MITOCHONDRIAL"/>
    <property type="match status" value="1"/>
</dbReference>
<comment type="cofactor">
    <cofactor evidence="4">
        <name>Mn(2+)</name>
        <dbReference type="ChEBI" id="CHEBI:29035"/>
    </cofactor>
    <text evidence="4">Binds 2 manganese ions per subunit.</text>
</comment>
<gene>
    <name evidence="6" type="primary">gpuA</name>
    <name evidence="6" type="ORF">HRbin22_01542</name>
</gene>
<dbReference type="EC" id="3.5.3.17" evidence="6"/>
<organism evidence="6 7">
    <name type="scientific">Candidatus Thermoflexus japonica</name>
    <dbReference type="NCBI Taxonomy" id="2035417"/>
    <lineage>
        <taxon>Bacteria</taxon>
        <taxon>Bacillati</taxon>
        <taxon>Chloroflexota</taxon>
        <taxon>Thermoflexia</taxon>
        <taxon>Thermoflexales</taxon>
        <taxon>Thermoflexaceae</taxon>
        <taxon>Thermoflexus</taxon>
    </lineage>
</organism>
<evidence type="ECO:0000256" key="1">
    <source>
        <dbReference type="ARBA" id="ARBA00009227"/>
    </source>
</evidence>
<dbReference type="GO" id="GO:0033389">
    <property type="term" value="P:putrescine biosynthetic process from arginine, via agmatine"/>
    <property type="evidence" value="ECO:0007669"/>
    <property type="project" value="TreeGrafter"/>
</dbReference>
<dbReference type="GO" id="GO:0008783">
    <property type="term" value="F:agmatinase activity"/>
    <property type="evidence" value="ECO:0007669"/>
    <property type="project" value="TreeGrafter"/>
</dbReference>
<feature type="binding site" evidence="4">
    <location>
        <position position="151"/>
    </location>
    <ligand>
        <name>Mn(2+)</name>
        <dbReference type="ChEBI" id="CHEBI:29035"/>
        <label>1</label>
    </ligand>
</feature>
<keyword evidence="3 5" id="KW-0378">Hydrolase</keyword>